<dbReference type="InParanoid" id="A0A1Y1YS14"/>
<dbReference type="InterPro" id="IPR001841">
    <property type="entry name" value="Znf_RING"/>
</dbReference>
<proteinExistence type="predicted"/>
<dbReference type="Proteomes" id="UP000193498">
    <property type="component" value="Unassembled WGS sequence"/>
</dbReference>
<dbReference type="SUPFAM" id="SSF57850">
    <property type="entry name" value="RING/U-box"/>
    <property type="match status" value="1"/>
</dbReference>
<dbReference type="OrthoDB" id="8062037at2759"/>
<gene>
    <name evidence="6" type="ORF">K493DRAFT_99468</name>
</gene>
<dbReference type="GO" id="GO:0061630">
    <property type="term" value="F:ubiquitin protein ligase activity"/>
    <property type="evidence" value="ECO:0007669"/>
    <property type="project" value="TreeGrafter"/>
</dbReference>
<evidence type="ECO:0000259" key="5">
    <source>
        <dbReference type="PROSITE" id="PS50089"/>
    </source>
</evidence>
<dbReference type="PROSITE" id="PS50089">
    <property type="entry name" value="ZF_RING_2"/>
    <property type="match status" value="1"/>
</dbReference>
<name>A0A1Y1YS14_9FUNG</name>
<dbReference type="SMART" id="SM00184">
    <property type="entry name" value="RING"/>
    <property type="match status" value="1"/>
</dbReference>
<dbReference type="GO" id="GO:0005634">
    <property type="term" value="C:nucleus"/>
    <property type="evidence" value="ECO:0007669"/>
    <property type="project" value="TreeGrafter"/>
</dbReference>
<evidence type="ECO:0000313" key="6">
    <source>
        <dbReference type="EMBL" id="ORY00828.1"/>
    </source>
</evidence>
<evidence type="ECO:0000313" key="7">
    <source>
        <dbReference type="Proteomes" id="UP000193498"/>
    </source>
</evidence>
<dbReference type="GO" id="GO:0006511">
    <property type="term" value="P:ubiquitin-dependent protein catabolic process"/>
    <property type="evidence" value="ECO:0007669"/>
    <property type="project" value="TreeGrafter"/>
</dbReference>
<keyword evidence="3" id="KW-0862">Zinc</keyword>
<dbReference type="Gene3D" id="3.30.40.10">
    <property type="entry name" value="Zinc/RING finger domain, C3HC4 (zinc finger)"/>
    <property type="match status" value="1"/>
</dbReference>
<reference evidence="6 7" key="1">
    <citation type="submission" date="2016-07" db="EMBL/GenBank/DDBJ databases">
        <title>Pervasive Adenine N6-methylation of Active Genes in Fungi.</title>
        <authorList>
            <consortium name="DOE Joint Genome Institute"/>
            <person name="Mondo S.J."/>
            <person name="Dannebaum R.O."/>
            <person name="Kuo R.C."/>
            <person name="Labutti K."/>
            <person name="Haridas S."/>
            <person name="Kuo A."/>
            <person name="Salamov A."/>
            <person name="Ahrendt S.R."/>
            <person name="Lipzen A."/>
            <person name="Sullivan W."/>
            <person name="Andreopoulos W.B."/>
            <person name="Clum A."/>
            <person name="Lindquist E."/>
            <person name="Daum C."/>
            <person name="Ramamoorthy G.K."/>
            <person name="Gryganskyi A."/>
            <person name="Culley D."/>
            <person name="Magnuson J.K."/>
            <person name="James T.Y."/>
            <person name="O'Malley M.A."/>
            <person name="Stajich J.E."/>
            <person name="Spatafora J.W."/>
            <person name="Visel A."/>
            <person name="Grigoriev I.V."/>
        </authorList>
    </citation>
    <scope>NUCLEOTIDE SEQUENCE [LARGE SCALE GENOMIC DNA]</scope>
    <source>
        <strain evidence="6 7">CBS 931.73</strain>
    </source>
</reference>
<keyword evidence="1" id="KW-0479">Metal-binding</keyword>
<evidence type="ECO:0000256" key="4">
    <source>
        <dbReference type="PROSITE-ProRule" id="PRU00175"/>
    </source>
</evidence>
<dbReference type="InterPro" id="IPR013083">
    <property type="entry name" value="Znf_RING/FYVE/PHD"/>
</dbReference>
<dbReference type="AlphaFoldDB" id="A0A1Y1YS14"/>
<feature type="domain" description="RING-type" evidence="5">
    <location>
        <begin position="70"/>
        <end position="111"/>
    </location>
</feature>
<keyword evidence="7" id="KW-1185">Reference proteome</keyword>
<dbReference type="GO" id="GO:0008270">
    <property type="term" value="F:zinc ion binding"/>
    <property type="evidence" value="ECO:0007669"/>
    <property type="project" value="UniProtKB-KW"/>
</dbReference>
<evidence type="ECO:0000256" key="2">
    <source>
        <dbReference type="ARBA" id="ARBA00022771"/>
    </source>
</evidence>
<keyword evidence="2 4" id="KW-0863">Zinc-finger</keyword>
<dbReference type="Pfam" id="PF13639">
    <property type="entry name" value="zf-RING_2"/>
    <property type="match status" value="1"/>
</dbReference>
<dbReference type="PANTHER" id="PTHR45931">
    <property type="entry name" value="SI:CH211-59O9.10"/>
    <property type="match status" value="1"/>
</dbReference>
<comment type="caution">
    <text evidence="6">The sequence shown here is derived from an EMBL/GenBank/DDBJ whole genome shotgun (WGS) entry which is preliminary data.</text>
</comment>
<evidence type="ECO:0000256" key="1">
    <source>
        <dbReference type="ARBA" id="ARBA00022723"/>
    </source>
</evidence>
<sequence length="116" mass="12945">MGGTHPLWSLLELHSEPGDYVFGTRALDNVMTRLMEQPGKNAPTPASEDTINNLPIKLATHNLMALCKECTVCKDDFVIDDAVTHLPCKHVFHHECIRSWLLLNGTCPICRHSIVV</sequence>
<organism evidence="6 7">
    <name type="scientific">Basidiobolus meristosporus CBS 931.73</name>
    <dbReference type="NCBI Taxonomy" id="1314790"/>
    <lineage>
        <taxon>Eukaryota</taxon>
        <taxon>Fungi</taxon>
        <taxon>Fungi incertae sedis</taxon>
        <taxon>Zoopagomycota</taxon>
        <taxon>Entomophthoromycotina</taxon>
        <taxon>Basidiobolomycetes</taxon>
        <taxon>Basidiobolales</taxon>
        <taxon>Basidiobolaceae</taxon>
        <taxon>Basidiobolus</taxon>
    </lineage>
</organism>
<dbReference type="STRING" id="1314790.A0A1Y1YS14"/>
<protein>
    <recommendedName>
        <fullName evidence="5">RING-type domain-containing protein</fullName>
    </recommendedName>
</protein>
<evidence type="ECO:0000256" key="3">
    <source>
        <dbReference type="ARBA" id="ARBA00022833"/>
    </source>
</evidence>
<dbReference type="PANTHER" id="PTHR45931:SF3">
    <property type="entry name" value="RING ZINC FINGER-CONTAINING PROTEIN"/>
    <property type="match status" value="1"/>
</dbReference>
<dbReference type="InterPro" id="IPR051834">
    <property type="entry name" value="RING_finger_E3_ligase"/>
</dbReference>
<dbReference type="EMBL" id="MCFE01000077">
    <property type="protein sequence ID" value="ORY00828.1"/>
    <property type="molecule type" value="Genomic_DNA"/>
</dbReference>
<accession>A0A1Y1YS14</accession>